<dbReference type="PANTHER" id="PTHR46115">
    <property type="entry name" value="THIOREDOXIN-LIKE PROTEIN 1"/>
    <property type="match status" value="1"/>
</dbReference>
<dbReference type="InterPro" id="IPR017937">
    <property type="entry name" value="Thioredoxin_CS"/>
</dbReference>
<keyword evidence="8" id="KW-1185">Reference proteome</keyword>
<evidence type="ECO:0000313" key="8">
    <source>
        <dbReference type="Proteomes" id="UP000053989"/>
    </source>
</evidence>
<dbReference type="EMBL" id="KN822005">
    <property type="protein sequence ID" value="KIM69950.1"/>
    <property type="molecule type" value="Genomic_DNA"/>
</dbReference>
<dbReference type="PROSITE" id="PS00194">
    <property type="entry name" value="THIOREDOXIN_1"/>
    <property type="match status" value="1"/>
</dbReference>
<keyword evidence="5" id="KW-0676">Redox-active center</keyword>
<feature type="disulfide bond" description="Redox-active" evidence="5">
    <location>
        <begin position="33"/>
        <end position="36"/>
    </location>
</feature>
<keyword evidence="2 5" id="KW-1015">Disulfide bond</keyword>
<accession>A0A0C3EB30</accession>
<dbReference type="OrthoDB" id="2121326at2759"/>
<evidence type="ECO:0000256" key="3">
    <source>
        <dbReference type="PIRNR" id="PIRNR000077"/>
    </source>
</evidence>
<reference evidence="8" key="2">
    <citation type="submission" date="2015-01" db="EMBL/GenBank/DDBJ databases">
        <title>Evolutionary Origins and Diversification of the Mycorrhizal Mutualists.</title>
        <authorList>
            <consortium name="DOE Joint Genome Institute"/>
            <consortium name="Mycorrhizal Genomics Consortium"/>
            <person name="Kohler A."/>
            <person name="Kuo A."/>
            <person name="Nagy L.G."/>
            <person name="Floudas D."/>
            <person name="Copeland A."/>
            <person name="Barry K.W."/>
            <person name="Cichocki N."/>
            <person name="Veneault-Fourrey C."/>
            <person name="LaButti K."/>
            <person name="Lindquist E.A."/>
            <person name="Lipzen A."/>
            <person name="Lundell T."/>
            <person name="Morin E."/>
            <person name="Murat C."/>
            <person name="Riley R."/>
            <person name="Ohm R."/>
            <person name="Sun H."/>
            <person name="Tunlid A."/>
            <person name="Henrissat B."/>
            <person name="Grigoriev I.V."/>
            <person name="Hibbett D.S."/>
            <person name="Martin F."/>
        </authorList>
    </citation>
    <scope>NUCLEOTIDE SEQUENCE [LARGE SCALE GENOMIC DNA]</scope>
    <source>
        <strain evidence="8">Foug A</strain>
    </source>
</reference>
<dbReference type="NCBIfam" id="TIGR01068">
    <property type="entry name" value="thioredoxin"/>
    <property type="match status" value="1"/>
</dbReference>
<evidence type="ECO:0000256" key="1">
    <source>
        <dbReference type="ARBA" id="ARBA00020570"/>
    </source>
</evidence>
<evidence type="ECO:0000259" key="6">
    <source>
        <dbReference type="PROSITE" id="PS51352"/>
    </source>
</evidence>
<evidence type="ECO:0000256" key="4">
    <source>
        <dbReference type="PIRSR" id="PIRSR000077-1"/>
    </source>
</evidence>
<protein>
    <recommendedName>
        <fullName evidence="1 3">Thioredoxin</fullName>
    </recommendedName>
</protein>
<dbReference type="InterPro" id="IPR013766">
    <property type="entry name" value="Thioredoxin_domain"/>
</dbReference>
<feature type="site" description="Contributes to redox potential value" evidence="4">
    <location>
        <position position="34"/>
    </location>
</feature>
<feature type="site" description="Deprotonates C-terminal active site Cys" evidence="4">
    <location>
        <position position="27"/>
    </location>
</feature>
<evidence type="ECO:0000313" key="7">
    <source>
        <dbReference type="EMBL" id="KIM69950.1"/>
    </source>
</evidence>
<dbReference type="SUPFAM" id="SSF52833">
    <property type="entry name" value="Thioredoxin-like"/>
    <property type="match status" value="1"/>
</dbReference>
<dbReference type="AlphaFoldDB" id="A0A0C3EB30"/>
<proteinExistence type="inferred from homology"/>
<dbReference type="PIRSF" id="PIRSF000077">
    <property type="entry name" value="Thioredoxin"/>
    <property type="match status" value="1"/>
</dbReference>
<name>A0A0C3EB30_9AGAM</name>
<dbReference type="InterPro" id="IPR036249">
    <property type="entry name" value="Thioredoxin-like_sf"/>
</dbReference>
<dbReference type="InterPro" id="IPR005746">
    <property type="entry name" value="Thioredoxin"/>
</dbReference>
<feature type="domain" description="Thioredoxin" evidence="6">
    <location>
        <begin position="1"/>
        <end position="107"/>
    </location>
</feature>
<evidence type="ECO:0000256" key="2">
    <source>
        <dbReference type="ARBA" id="ARBA00023157"/>
    </source>
</evidence>
<feature type="site" description="Contributes to redox potential value" evidence="4">
    <location>
        <position position="35"/>
    </location>
</feature>
<gene>
    <name evidence="7" type="ORF">SCLCIDRAFT_1207204</name>
</gene>
<dbReference type="GO" id="GO:0015035">
    <property type="term" value="F:protein-disulfide reductase activity"/>
    <property type="evidence" value="ECO:0007669"/>
    <property type="project" value="InterPro"/>
</dbReference>
<dbReference type="Pfam" id="PF00085">
    <property type="entry name" value="Thioredoxin"/>
    <property type="match status" value="1"/>
</dbReference>
<dbReference type="CDD" id="cd02947">
    <property type="entry name" value="TRX_family"/>
    <property type="match status" value="1"/>
</dbReference>
<dbReference type="PRINTS" id="PR00421">
    <property type="entry name" value="THIOREDOXIN"/>
</dbReference>
<dbReference type="PROSITE" id="PS51352">
    <property type="entry name" value="THIOREDOXIN_2"/>
    <property type="match status" value="1"/>
</dbReference>
<dbReference type="Proteomes" id="UP000053989">
    <property type="component" value="Unassembled WGS sequence"/>
</dbReference>
<comment type="similarity">
    <text evidence="3">Belongs to the thioredoxin family.</text>
</comment>
<dbReference type="FunFam" id="3.40.30.10:FF:000245">
    <property type="entry name" value="Thioredoxin"/>
    <property type="match status" value="1"/>
</dbReference>
<dbReference type="Gene3D" id="3.40.30.10">
    <property type="entry name" value="Glutaredoxin"/>
    <property type="match status" value="1"/>
</dbReference>
<organism evidence="7 8">
    <name type="scientific">Scleroderma citrinum Foug A</name>
    <dbReference type="NCBI Taxonomy" id="1036808"/>
    <lineage>
        <taxon>Eukaryota</taxon>
        <taxon>Fungi</taxon>
        <taxon>Dikarya</taxon>
        <taxon>Basidiomycota</taxon>
        <taxon>Agaricomycotina</taxon>
        <taxon>Agaricomycetes</taxon>
        <taxon>Agaricomycetidae</taxon>
        <taxon>Boletales</taxon>
        <taxon>Sclerodermatineae</taxon>
        <taxon>Sclerodermataceae</taxon>
        <taxon>Scleroderma</taxon>
    </lineage>
</organism>
<dbReference type="InParanoid" id="A0A0C3EB30"/>
<sequence length="107" mass="11774">MAEEIPYIKAVDEYNKIINGDQPAIVDFTASWCGPCKMIAPVFKSLSGKFPGVKFYKVDVDDAQPIAKLVGIRSMPTFMLFHNGEKIGDAIGADPRRLEALVQKAQT</sequence>
<reference evidence="7 8" key="1">
    <citation type="submission" date="2014-04" db="EMBL/GenBank/DDBJ databases">
        <authorList>
            <consortium name="DOE Joint Genome Institute"/>
            <person name="Kuo A."/>
            <person name="Kohler A."/>
            <person name="Nagy L.G."/>
            <person name="Floudas D."/>
            <person name="Copeland A."/>
            <person name="Barry K.W."/>
            <person name="Cichocki N."/>
            <person name="Veneault-Fourrey C."/>
            <person name="LaButti K."/>
            <person name="Lindquist E.A."/>
            <person name="Lipzen A."/>
            <person name="Lundell T."/>
            <person name="Morin E."/>
            <person name="Murat C."/>
            <person name="Sun H."/>
            <person name="Tunlid A."/>
            <person name="Henrissat B."/>
            <person name="Grigoriev I.V."/>
            <person name="Hibbett D.S."/>
            <person name="Martin F."/>
            <person name="Nordberg H.P."/>
            <person name="Cantor M.N."/>
            <person name="Hua S.X."/>
        </authorList>
    </citation>
    <scope>NUCLEOTIDE SEQUENCE [LARGE SCALE GENOMIC DNA]</scope>
    <source>
        <strain evidence="7 8">Foug A</strain>
    </source>
</reference>
<dbReference type="STRING" id="1036808.A0A0C3EB30"/>
<feature type="active site" description="Nucleophile" evidence="4">
    <location>
        <position position="33"/>
    </location>
</feature>
<dbReference type="FunCoup" id="A0A0C3EB30">
    <property type="interactions" value="237"/>
</dbReference>
<dbReference type="HOGENOM" id="CLU_090389_14_0_1"/>
<evidence type="ECO:0000256" key="5">
    <source>
        <dbReference type="PIRSR" id="PIRSR000077-4"/>
    </source>
</evidence>
<feature type="active site" description="Nucleophile" evidence="4">
    <location>
        <position position="36"/>
    </location>
</feature>